<proteinExistence type="predicted"/>
<sequence>MRARSQSWCDPPSPRQNG</sequence>
<reference evidence="1" key="2">
    <citation type="journal article" date="2015" name="Data Brief">
        <title>Shoot transcriptome of the giant reed, Arundo donax.</title>
        <authorList>
            <person name="Barrero R.A."/>
            <person name="Guerrero F.D."/>
            <person name="Moolhuijzen P."/>
            <person name="Goolsby J.A."/>
            <person name="Tidwell J."/>
            <person name="Bellgard S.E."/>
            <person name="Bellgard M.I."/>
        </authorList>
    </citation>
    <scope>NUCLEOTIDE SEQUENCE</scope>
    <source>
        <tissue evidence="1">Shoot tissue taken approximately 20 cm above the soil surface</tissue>
    </source>
</reference>
<evidence type="ECO:0000313" key="1">
    <source>
        <dbReference type="EMBL" id="JAD21243.1"/>
    </source>
</evidence>
<name>A0A0A8Y7T5_ARUDO</name>
<dbReference type="AlphaFoldDB" id="A0A0A8Y7T5"/>
<protein>
    <submittedName>
        <fullName evidence="1">GSVIVT00036358001</fullName>
    </submittedName>
</protein>
<accession>A0A0A8Y7T5</accession>
<reference evidence="1" key="1">
    <citation type="submission" date="2014-09" db="EMBL/GenBank/DDBJ databases">
        <authorList>
            <person name="Magalhaes I.L.F."/>
            <person name="Oliveira U."/>
            <person name="Santos F.R."/>
            <person name="Vidigal T.H.D.A."/>
            <person name="Brescovit A.D."/>
            <person name="Santos A.J."/>
        </authorList>
    </citation>
    <scope>NUCLEOTIDE SEQUENCE</scope>
    <source>
        <tissue evidence="1">Shoot tissue taken approximately 20 cm above the soil surface</tissue>
    </source>
</reference>
<dbReference type="EMBL" id="GBRH01276652">
    <property type="protein sequence ID" value="JAD21243.1"/>
    <property type="molecule type" value="Transcribed_RNA"/>
</dbReference>
<organism evidence="1">
    <name type="scientific">Arundo donax</name>
    <name type="common">Giant reed</name>
    <name type="synonym">Donax arundinaceus</name>
    <dbReference type="NCBI Taxonomy" id="35708"/>
    <lineage>
        <taxon>Eukaryota</taxon>
        <taxon>Viridiplantae</taxon>
        <taxon>Streptophyta</taxon>
        <taxon>Embryophyta</taxon>
        <taxon>Tracheophyta</taxon>
        <taxon>Spermatophyta</taxon>
        <taxon>Magnoliopsida</taxon>
        <taxon>Liliopsida</taxon>
        <taxon>Poales</taxon>
        <taxon>Poaceae</taxon>
        <taxon>PACMAD clade</taxon>
        <taxon>Arundinoideae</taxon>
        <taxon>Arundineae</taxon>
        <taxon>Arundo</taxon>
    </lineage>
</organism>